<dbReference type="EMBL" id="CAKOFQ010008503">
    <property type="protein sequence ID" value="CAH2014477.1"/>
    <property type="molecule type" value="Genomic_DNA"/>
</dbReference>
<comment type="caution">
    <text evidence="2">The sequence shown here is derived from an EMBL/GenBank/DDBJ whole genome shotgun (WGS) entry which is preliminary data.</text>
</comment>
<feature type="region of interest" description="Disordered" evidence="1">
    <location>
        <begin position="59"/>
        <end position="108"/>
    </location>
</feature>
<evidence type="ECO:0000256" key="1">
    <source>
        <dbReference type="SAM" id="MobiDB-lite"/>
    </source>
</evidence>
<accession>A0A9P0Q9M1</accession>
<gene>
    <name evidence="2" type="ORF">ACAOBT_LOCUS34149</name>
</gene>
<reference evidence="2" key="1">
    <citation type="submission" date="2022-03" db="EMBL/GenBank/DDBJ databases">
        <authorList>
            <person name="Sayadi A."/>
        </authorList>
    </citation>
    <scope>NUCLEOTIDE SEQUENCE</scope>
</reference>
<name>A0A9P0Q9M1_ACAOB</name>
<evidence type="ECO:0000313" key="3">
    <source>
        <dbReference type="Proteomes" id="UP001152888"/>
    </source>
</evidence>
<proteinExistence type="predicted"/>
<dbReference type="AlphaFoldDB" id="A0A9P0Q9M1"/>
<feature type="compositionally biased region" description="Polar residues" evidence="1">
    <location>
        <begin position="91"/>
        <end position="108"/>
    </location>
</feature>
<evidence type="ECO:0000313" key="2">
    <source>
        <dbReference type="EMBL" id="CAH2014477.1"/>
    </source>
</evidence>
<keyword evidence="3" id="KW-1185">Reference proteome</keyword>
<sequence>MSELLNSNVIKSAFSEAKCTAMSEVVAKMKDFYEEVVMLRESNVELNNLLTNKGAMHNMAQPNNQVDHKKTSVNCNAEGTKHPVRNKNKNESSQKLATIKKTNQSKSN</sequence>
<dbReference type="Proteomes" id="UP001152888">
    <property type="component" value="Unassembled WGS sequence"/>
</dbReference>
<organism evidence="2 3">
    <name type="scientific">Acanthoscelides obtectus</name>
    <name type="common">Bean weevil</name>
    <name type="synonym">Bruchus obtectus</name>
    <dbReference type="NCBI Taxonomy" id="200917"/>
    <lineage>
        <taxon>Eukaryota</taxon>
        <taxon>Metazoa</taxon>
        <taxon>Ecdysozoa</taxon>
        <taxon>Arthropoda</taxon>
        <taxon>Hexapoda</taxon>
        <taxon>Insecta</taxon>
        <taxon>Pterygota</taxon>
        <taxon>Neoptera</taxon>
        <taxon>Endopterygota</taxon>
        <taxon>Coleoptera</taxon>
        <taxon>Polyphaga</taxon>
        <taxon>Cucujiformia</taxon>
        <taxon>Chrysomeloidea</taxon>
        <taxon>Chrysomelidae</taxon>
        <taxon>Bruchinae</taxon>
        <taxon>Bruchini</taxon>
        <taxon>Acanthoscelides</taxon>
    </lineage>
</organism>
<protein>
    <submittedName>
        <fullName evidence="2">Uncharacterized protein</fullName>
    </submittedName>
</protein>